<proteinExistence type="predicted"/>
<dbReference type="EMBL" id="CAKMUD010000076">
    <property type="protein sequence ID" value="CAH1591185.1"/>
    <property type="molecule type" value="Genomic_DNA"/>
</dbReference>
<organism evidence="1 2">
    <name type="scientific">Vibrio jasicida</name>
    <dbReference type="NCBI Taxonomy" id="766224"/>
    <lineage>
        <taxon>Bacteria</taxon>
        <taxon>Pseudomonadati</taxon>
        <taxon>Pseudomonadota</taxon>
        <taxon>Gammaproteobacteria</taxon>
        <taxon>Vibrionales</taxon>
        <taxon>Vibrionaceae</taxon>
        <taxon>Vibrio</taxon>
    </lineage>
</organism>
<accession>A0AAU9QPF9</accession>
<comment type="caution">
    <text evidence="1">The sequence shown here is derived from an EMBL/GenBank/DDBJ whole genome shotgun (WGS) entry which is preliminary data.</text>
</comment>
<name>A0AAU9QPF9_9VIBR</name>
<sequence length="38" mass="4576">MLKVEWPITYSLLSIDGEHIDALYIGLIDEFIYKIHYY</sequence>
<dbReference type="Proteomes" id="UP001295462">
    <property type="component" value="Unassembled WGS sequence"/>
</dbReference>
<gene>
    <name evidence="1" type="ORF">THF1A12_230092</name>
</gene>
<reference evidence="1" key="1">
    <citation type="submission" date="2022-01" db="EMBL/GenBank/DDBJ databases">
        <authorList>
            <person name="Lagorce A."/>
        </authorList>
    </citation>
    <scope>NUCLEOTIDE SEQUENCE</scope>
    <source>
        <strain evidence="1">Th15_F1_A12</strain>
    </source>
</reference>
<evidence type="ECO:0000313" key="2">
    <source>
        <dbReference type="Proteomes" id="UP001295462"/>
    </source>
</evidence>
<protein>
    <submittedName>
        <fullName evidence="1">Uncharacterized protein</fullName>
    </submittedName>
</protein>
<evidence type="ECO:0000313" key="1">
    <source>
        <dbReference type="EMBL" id="CAH1591185.1"/>
    </source>
</evidence>
<dbReference type="AlphaFoldDB" id="A0AAU9QPF9"/>